<evidence type="ECO:0000313" key="1">
    <source>
        <dbReference type="EMBL" id="WLQ60399.1"/>
    </source>
</evidence>
<reference evidence="1 2" key="1">
    <citation type="submission" date="2023-03" db="EMBL/GenBank/DDBJ databases">
        <title>Isolation and description of six Streptomyces strains from soil environments, able to metabolize different microbial glucans.</title>
        <authorList>
            <person name="Widen T."/>
            <person name="Larsbrink J."/>
        </authorList>
    </citation>
    <scope>NUCLEOTIDE SEQUENCE [LARGE SCALE GENOMIC DNA]</scope>
    <source>
        <strain evidence="1 2">Alt2</strain>
    </source>
</reference>
<organism evidence="1 2">
    <name type="scientific">Streptomyces poriferorum</name>
    <dbReference type="NCBI Taxonomy" id="2798799"/>
    <lineage>
        <taxon>Bacteria</taxon>
        <taxon>Bacillati</taxon>
        <taxon>Actinomycetota</taxon>
        <taxon>Actinomycetes</taxon>
        <taxon>Kitasatosporales</taxon>
        <taxon>Streptomycetaceae</taxon>
        <taxon>Streptomyces</taxon>
    </lineage>
</organism>
<name>A0ABY9J0G1_9ACTN</name>
<gene>
    <name evidence="1" type="ORF">P8A19_35470</name>
</gene>
<accession>A0ABY9J0G1</accession>
<dbReference type="EMBL" id="CP120988">
    <property type="protein sequence ID" value="WLQ60399.1"/>
    <property type="molecule type" value="Genomic_DNA"/>
</dbReference>
<dbReference type="RefSeq" id="WP_306069318.1">
    <property type="nucleotide sequence ID" value="NZ_CP120988.1"/>
</dbReference>
<evidence type="ECO:0000313" key="2">
    <source>
        <dbReference type="Proteomes" id="UP001235744"/>
    </source>
</evidence>
<keyword evidence="2" id="KW-1185">Reference proteome</keyword>
<dbReference type="Proteomes" id="UP001235744">
    <property type="component" value="Chromosome"/>
</dbReference>
<proteinExistence type="predicted"/>
<protein>
    <submittedName>
        <fullName evidence="1">Uncharacterized protein</fullName>
    </submittedName>
</protein>
<sequence length="104" mass="12133">MIRLCHIDGCDKPARPQRRMCQAHRTRLRRHGDPNFTQWGSADEFDVELIVTERRPVQGLTRLERVLVARGLTEREVPSHEVARIVGVDPRTVERWRAKDRQAA</sequence>